<dbReference type="EMBL" id="JBHUFV010000068">
    <property type="protein sequence ID" value="MFD1938418.1"/>
    <property type="molecule type" value="Genomic_DNA"/>
</dbReference>
<dbReference type="InterPro" id="IPR041627">
    <property type="entry name" value="AAA_lid_6"/>
</dbReference>
<protein>
    <submittedName>
        <fullName evidence="6">AAA family ATPase</fullName>
    </submittedName>
</protein>
<comment type="similarity">
    <text evidence="1">Belongs to the CbxX/CfxQ family.</text>
</comment>
<sequence>MDRPSLPDGLRLLLSDDPVLDLYSYGPWRVPDGLYEQVRARALALNADPAAEALAVELPDFLAEDTTVIGAELWYLLQFLVGSVALCGGSACDLAYETMSDFVAEPRRPNRSWTWSSADTPFLPPAYWLLDGTGDDPELRELAFTLARRCLDVFAGIEPLEPRRRALIALHDQRATDPALAKEDLVAPLEALPRLWAERADPRHLAVLPELLGPAGYLDWACTGFLAAHTRLIENVPGAASAGPLPGTTFTFEHEVTLACLLAQAEISEVPAELAVSLGMSRYTQVQALFSQVREGFNADGWHALTRSWLARGVLAGEAEACRAWLDMAIRVTGAVQGLPGPAVNPESSLPVSSFQRDVRMLCAPRRAVNPLLARYVAGQAPRTDPAAELVGQPELAEAVRAAVEARWQGAARPARLLLAGPDSTGRMTAVEILRRAFATAEGPPEVVYVSDQVFTDMNASEAALHLLSRTRDLGVGDLLVVQGLDRIVANGRCGAVALEELRRVLRQQPGLHVVATCGAGGDVTVALANPSLHHEFCVAGTREFTEDERAELFRRAVGRRGATAFDEAANRAARLSGAGNLRGARLMEHLAEQAVGSARRRGSAEVTGADLPAAPGHRGTGLEACLGLEPVKAEVALVIAEARAAKLRRAAGMPALSPPPHLVFTGRPGTGKTMVAGALGRTLAELGLLSSGHLVTVDRADLAGRHVGEATANVRRALERALGGVLCVEDAGNLARPGIDIDRAHSRDVVDALLAGVQAHQDDLLIVLCGPDGAVNGLLRSSPELAEAFPRVVHFPDLTGEQVVALYESKAAEAGFTLREGVLTKVERIVRSARPGAAGARLALRLLERSVAMQSRRVLADGVIDGDESLHEILADDVPDSARLAARTRQGDDPLAAFNALVGLEPVKRQVRLLVAEVEADRLRRSAGLPAVSPTRHLVFTGNPGTAKTTVARLIASAYAQLGLLSSGHLVEVSHADLIAEYLGQTAPKVRAAVESALGGVLFIDEAYALTPGGSHNSYGPEAIAELLRLMEEHRDDLVVIAAGYESRMTDFLAANPGLASRFPTTVRFPDYSENELVAIFESMASTAGLVLHGGVRDEVRGALRAIPRGESFGNGRVVRNLLDRAVAHQAERILARQDPTPDDVRALLPSDIVTSPSAATDEQDGTGQYL</sequence>
<dbReference type="InterPro" id="IPR027417">
    <property type="entry name" value="P-loop_NTPase"/>
</dbReference>
<keyword evidence="7" id="KW-1185">Reference proteome</keyword>
<feature type="domain" description="AAA+ ATPase" evidence="5">
    <location>
        <begin position="935"/>
        <end position="1074"/>
    </location>
</feature>
<evidence type="ECO:0000313" key="7">
    <source>
        <dbReference type="Proteomes" id="UP001597368"/>
    </source>
</evidence>
<dbReference type="InterPro" id="IPR003593">
    <property type="entry name" value="AAA+_ATPase"/>
</dbReference>
<feature type="compositionally biased region" description="Polar residues" evidence="4">
    <location>
        <begin position="1154"/>
        <end position="1172"/>
    </location>
</feature>
<gene>
    <name evidence="6" type="ORF">ACFSKW_43790</name>
</gene>
<organism evidence="6 7">
    <name type="scientific">Nonomuraea mangrovi</name>
    <dbReference type="NCBI Taxonomy" id="2316207"/>
    <lineage>
        <taxon>Bacteria</taxon>
        <taxon>Bacillati</taxon>
        <taxon>Actinomycetota</taxon>
        <taxon>Actinomycetes</taxon>
        <taxon>Streptosporangiales</taxon>
        <taxon>Streptosporangiaceae</taxon>
        <taxon>Nonomuraea</taxon>
    </lineage>
</organism>
<feature type="region of interest" description="Disordered" evidence="4">
    <location>
        <begin position="1143"/>
        <end position="1172"/>
    </location>
</feature>
<evidence type="ECO:0000256" key="3">
    <source>
        <dbReference type="ARBA" id="ARBA00022840"/>
    </source>
</evidence>
<dbReference type="Gene3D" id="1.10.8.60">
    <property type="match status" value="1"/>
</dbReference>
<dbReference type="SUPFAM" id="SSF52540">
    <property type="entry name" value="P-loop containing nucleoside triphosphate hydrolases"/>
    <property type="match status" value="3"/>
</dbReference>
<evidence type="ECO:0000259" key="5">
    <source>
        <dbReference type="SMART" id="SM00382"/>
    </source>
</evidence>
<evidence type="ECO:0000256" key="1">
    <source>
        <dbReference type="ARBA" id="ARBA00010378"/>
    </source>
</evidence>
<dbReference type="SMART" id="SM00382">
    <property type="entry name" value="AAA"/>
    <property type="match status" value="2"/>
</dbReference>
<dbReference type="Pfam" id="PF17866">
    <property type="entry name" value="AAA_lid_6"/>
    <property type="match status" value="1"/>
</dbReference>
<keyword evidence="2" id="KW-0547">Nucleotide-binding</keyword>
<proteinExistence type="inferred from homology"/>
<comment type="caution">
    <text evidence="6">The sequence shown here is derived from an EMBL/GenBank/DDBJ whole genome shotgun (WGS) entry which is preliminary data.</text>
</comment>
<dbReference type="Pfam" id="PF00004">
    <property type="entry name" value="AAA"/>
    <property type="match status" value="2"/>
</dbReference>
<dbReference type="InterPro" id="IPR050773">
    <property type="entry name" value="CbxX/CfxQ_RuBisCO_ESX"/>
</dbReference>
<dbReference type="InterPro" id="IPR000641">
    <property type="entry name" value="CbxX/CfxQ"/>
</dbReference>
<reference evidence="7" key="1">
    <citation type="journal article" date="2019" name="Int. J. Syst. Evol. Microbiol.">
        <title>The Global Catalogue of Microorganisms (GCM) 10K type strain sequencing project: providing services to taxonomists for standard genome sequencing and annotation.</title>
        <authorList>
            <consortium name="The Broad Institute Genomics Platform"/>
            <consortium name="The Broad Institute Genome Sequencing Center for Infectious Disease"/>
            <person name="Wu L."/>
            <person name="Ma J."/>
        </authorList>
    </citation>
    <scope>NUCLEOTIDE SEQUENCE [LARGE SCALE GENOMIC DNA]</scope>
    <source>
        <strain evidence="7">ICMP 6774ER</strain>
    </source>
</reference>
<dbReference type="CDD" id="cd00009">
    <property type="entry name" value="AAA"/>
    <property type="match status" value="1"/>
</dbReference>
<feature type="domain" description="AAA+ ATPase" evidence="5">
    <location>
        <begin position="659"/>
        <end position="800"/>
    </location>
</feature>
<dbReference type="PANTHER" id="PTHR43392:SF2">
    <property type="entry name" value="AAA-TYPE ATPASE FAMILY PROTEIN _ ANKYRIN REPEAT FAMILY PROTEIN"/>
    <property type="match status" value="1"/>
</dbReference>
<name>A0ABW4T8T0_9ACTN</name>
<dbReference type="InterPro" id="IPR003959">
    <property type="entry name" value="ATPase_AAA_core"/>
</dbReference>
<dbReference type="Gene3D" id="3.40.50.300">
    <property type="entry name" value="P-loop containing nucleotide triphosphate hydrolases"/>
    <property type="match status" value="2"/>
</dbReference>
<evidence type="ECO:0000256" key="2">
    <source>
        <dbReference type="ARBA" id="ARBA00022741"/>
    </source>
</evidence>
<keyword evidence="3" id="KW-0067">ATP-binding</keyword>
<evidence type="ECO:0000256" key="4">
    <source>
        <dbReference type="SAM" id="MobiDB-lite"/>
    </source>
</evidence>
<dbReference type="RefSeq" id="WP_379580412.1">
    <property type="nucleotide sequence ID" value="NZ_JBHUFV010000068.1"/>
</dbReference>
<dbReference type="Proteomes" id="UP001597368">
    <property type="component" value="Unassembled WGS sequence"/>
</dbReference>
<dbReference type="PRINTS" id="PR00819">
    <property type="entry name" value="CBXCFQXSUPER"/>
</dbReference>
<accession>A0ABW4T8T0</accession>
<evidence type="ECO:0000313" key="6">
    <source>
        <dbReference type="EMBL" id="MFD1938418.1"/>
    </source>
</evidence>
<dbReference type="PANTHER" id="PTHR43392">
    <property type="entry name" value="AAA-TYPE ATPASE FAMILY PROTEIN / ANKYRIN REPEAT FAMILY PROTEIN"/>
    <property type="match status" value="1"/>
</dbReference>